<protein>
    <submittedName>
        <fullName evidence="1">Uncharacterized protein</fullName>
    </submittedName>
</protein>
<proteinExistence type="predicted"/>
<evidence type="ECO:0000313" key="2">
    <source>
        <dbReference type="Proteomes" id="UP000318437"/>
    </source>
</evidence>
<sequence>MASINEISKAVQNTLKLFRRLQASIKAVGLGVDENAIKDNTDKTLVELVSQLSLARKLLDGDSAFATASDQSRQYLTYSGVSWHEVALRAVSDLLKDLYISIVYDAPIDNEAKADLLLDLPAILPVRSWDSEAIQKCSVLDVDVETLLADVRSELARATMPVDESGWPTVSQAAEDQFVSASVISKAANSGALKSNGKKGRDRRIDPASLVTWNLKRNKR</sequence>
<evidence type="ECO:0000313" key="1">
    <source>
        <dbReference type="EMBL" id="TWU27566.1"/>
    </source>
</evidence>
<name>A0A5C6CX19_9BACT</name>
<dbReference type="RefSeq" id="WP_146450756.1">
    <property type="nucleotide sequence ID" value="NZ_SJPS01000003.1"/>
</dbReference>
<comment type="caution">
    <text evidence="1">The sequence shown here is derived from an EMBL/GenBank/DDBJ whole genome shotgun (WGS) entry which is preliminary data.</text>
</comment>
<reference evidence="1 2" key="1">
    <citation type="submission" date="2019-02" db="EMBL/GenBank/DDBJ databases">
        <title>Deep-cultivation of Planctomycetes and their phenomic and genomic characterization uncovers novel biology.</title>
        <authorList>
            <person name="Wiegand S."/>
            <person name="Jogler M."/>
            <person name="Boedeker C."/>
            <person name="Pinto D."/>
            <person name="Vollmers J."/>
            <person name="Rivas-Marin E."/>
            <person name="Kohn T."/>
            <person name="Peeters S.H."/>
            <person name="Heuer A."/>
            <person name="Rast P."/>
            <person name="Oberbeckmann S."/>
            <person name="Bunk B."/>
            <person name="Jeske O."/>
            <person name="Meyerdierks A."/>
            <person name="Storesund J.E."/>
            <person name="Kallscheuer N."/>
            <person name="Luecker S."/>
            <person name="Lage O.M."/>
            <person name="Pohl T."/>
            <person name="Merkel B.J."/>
            <person name="Hornburger P."/>
            <person name="Mueller R.-W."/>
            <person name="Bruemmer F."/>
            <person name="Labrenz M."/>
            <person name="Spormann A.M."/>
            <person name="Op Den Camp H."/>
            <person name="Overmann J."/>
            <person name="Amann R."/>
            <person name="Jetten M.S.M."/>
            <person name="Mascher T."/>
            <person name="Medema M.H."/>
            <person name="Devos D.P."/>
            <person name="Kaster A.-K."/>
            <person name="Ovreas L."/>
            <person name="Rohde M."/>
            <person name="Galperin M.Y."/>
            <person name="Jogler C."/>
        </authorList>
    </citation>
    <scope>NUCLEOTIDE SEQUENCE [LARGE SCALE GENOMIC DNA]</scope>
    <source>
        <strain evidence="1 2">Pla144</strain>
    </source>
</reference>
<accession>A0A5C6CX19</accession>
<dbReference type="EMBL" id="SJPS01000003">
    <property type="protein sequence ID" value="TWU27566.1"/>
    <property type="molecule type" value="Genomic_DNA"/>
</dbReference>
<gene>
    <name evidence="1" type="ORF">Pla144_23430</name>
</gene>
<keyword evidence="2" id="KW-1185">Reference proteome</keyword>
<dbReference type="Proteomes" id="UP000318437">
    <property type="component" value="Unassembled WGS sequence"/>
</dbReference>
<dbReference type="AlphaFoldDB" id="A0A5C6CX19"/>
<organism evidence="1 2">
    <name type="scientific">Bythopirellula polymerisocia</name>
    <dbReference type="NCBI Taxonomy" id="2528003"/>
    <lineage>
        <taxon>Bacteria</taxon>
        <taxon>Pseudomonadati</taxon>
        <taxon>Planctomycetota</taxon>
        <taxon>Planctomycetia</taxon>
        <taxon>Pirellulales</taxon>
        <taxon>Lacipirellulaceae</taxon>
        <taxon>Bythopirellula</taxon>
    </lineage>
</organism>